<accession>A0A6C0I0B0</accession>
<name>A0A6C0I0B0_9ZZZZ</name>
<reference evidence="1" key="1">
    <citation type="journal article" date="2020" name="Nature">
        <title>Giant virus diversity and host interactions through global metagenomics.</title>
        <authorList>
            <person name="Schulz F."/>
            <person name="Roux S."/>
            <person name="Paez-Espino D."/>
            <person name="Jungbluth S."/>
            <person name="Walsh D.A."/>
            <person name="Denef V.J."/>
            <person name="McMahon K.D."/>
            <person name="Konstantinidis K.T."/>
            <person name="Eloe-Fadrosh E.A."/>
            <person name="Kyrpides N.C."/>
            <person name="Woyke T."/>
        </authorList>
    </citation>
    <scope>NUCLEOTIDE SEQUENCE</scope>
    <source>
        <strain evidence="1">GVMAG-M-3300023184-186</strain>
    </source>
</reference>
<protein>
    <submittedName>
        <fullName evidence="1">Uncharacterized protein</fullName>
    </submittedName>
</protein>
<proteinExistence type="predicted"/>
<organism evidence="1">
    <name type="scientific">viral metagenome</name>
    <dbReference type="NCBI Taxonomy" id="1070528"/>
    <lineage>
        <taxon>unclassified sequences</taxon>
        <taxon>metagenomes</taxon>
        <taxon>organismal metagenomes</taxon>
    </lineage>
</organism>
<evidence type="ECO:0000313" key="1">
    <source>
        <dbReference type="EMBL" id="QHT86441.1"/>
    </source>
</evidence>
<dbReference type="AlphaFoldDB" id="A0A6C0I0B0"/>
<sequence>MQHLASPLFLRHLVSNSPELAESLQAVMHAIYVCNTAYYGWYQYYDADVFSHMSIFLGEQFTIYAPIPPYVEGIGQLNGLEFYDKWLTHYNIYSRLQWLIYTAAILKKKINKKIPLSYRDALINNGGVVKETSVYNNPPLIENTLPLKISCIQLVFNKKYILSNSIAAFLGKKKY</sequence>
<dbReference type="EMBL" id="MN740068">
    <property type="protein sequence ID" value="QHT86441.1"/>
    <property type="molecule type" value="Genomic_DNA"/>
</dbReference>